<proteinExistence type="predicted"/>
<feature type="transmembrane region" description="Helical" evidence="5">
    <location>
        <begin position="113"/>
        <end position="133"/>
    </location>
</feature>
<feature type="transmembrane region" description="Helical" evidence="5">
    <location>
        <begin position="27"/>
        <end position="48"/>
    </location>
</feature>
<dbReference type="InterPro" id="IPR006838">
    <property type="entry name" value="ADTRP_AIG1"/>
</dbReference>
<comment type="subcellular location">
    <subcellularLocation>
        <location evidence="1">Endomembrane system</location>
        <topology evidence="1">Multi-pass membrane protein</topology>
    </subcellularLocation>
</comment>
<dbReference type="GO" id="GO:0016020">
    <property type="term" value="C:membrane"/>
    <property type="evidence" value="ECO:0007669"/>
    <property type="project" value="InterPro"/>
</dbReference>
<feature type="transmembrane region" description="Helical" evidence="5">
    <location>
        <begin position="68"/>
        <end position="92"/>
    </location>
</feature>
<keyword evidence="7" id="KW-1185">Reference proteome</keyword>
<organism evidence="6 7">
    <name type="scientific">Microdochium trichocladiopsis</name>
    <dbReference type="NCBI Taxonomy" id="1682393"/>
    <lineage>
        <taxon>Eukaryota</taxon>
        <taxon>Fungi</taxon>
        <taxon>Dikarya</taxon>
        <taxon>Ascomycota</taxon>
        <taxon>Pezizomycotina</taxon>
        <taxon>Sordariomycetes</taxon>
        <taxon>Xylariomycetidae</taxon>
        <taxon>Xylariales</taxon>
        <taxon>Microdochiaceae</taxon>
        <taxon>Microdochium</taxon>
    </lineage>
</organism>
<dbReference type="Pfam" id="PF04750">
    <property type="entry name" value="Far-17a_AIG1"/>
    <property type="match status" value="1"/>
</dbReference>
<reference evidence="6" key="1">
    <citation type="journal article" date="2021" name="Nat. Commun.">
        <title>Genetic determinants of endophytism in the Arabidopsis root mycobiome.</title>
        <authorList>
            <person name="Mesny F."/>
            <person name="Miyauchi S."/>
            <person name="Thiergart T."/>
            <person name="Pickel B."/>
            <person name="Atanasova L."/>
            <person name="Karlsson M."/>
            <person name="Huettel B."/>
            <person name="Barry K.W."/>
            <person name="Haridas S."/>
            <person name="Chen C."/>
            <person name="Bauer D."/>
            <person name="Andreopoulos W."/>
            <person name="Pangilinan J."/>
            <person name="LaButti K."/>
            <person name="Riley R."/>
            <person name="Lipzen A."/>
            <person name="Clum A."/>
            <person name="Drula E."/>
            <person name="Henrissat B."/>
            <person name="Kohler A."/>
            <person name="Grigoriev I.V."/>
            <person name="Martin F.M."/>
            <person name="Hacquard S."/>
        </authorList>
    </citation>
    <scope>NUCLEOTIDE SEQUENCE</scope>
    <source>
        <strain evidence="6">MPI-CAGE-CH-0230</strain>
    </source>
</reference>
<comment type="caution">
    <text evidence="6">The sequence shown here is derived from an EMBL/GenBank/DDBJ whole genome shotgun (WGS) entry which is preliminary data.</text>
</comment>
<evidence type="ECO:0000256" key="2">
    <source>
        <dbReference type="ARBA" id="ARBA00022692"/>
    </source>
</evidence>
<evidence type="ECO:0000256" key="4">
    <source>
        <dbReference type="ARBA" id="ARBA00023136"/>
    </source>
</evidence>
<dbReference type="RefSeq" id="XP_046010215.1">
    <property type="nucleotide sequence ID" value="XM_046156965.1"/>
</dbReference>
<feature type="transmembrane region" description="Helical" evidence="5">
    <location>
        <begin position="153"/>
        <end position="170"/>
    </location>
</feature>
<protein>
    <recommendedName>
        <fullName evidence="8">FAR-17a/AIG1-like protein</fullName>
    </recommendedName>
</protein>
<evidence type="ECO:0000313" key="7">
    <source>
        <dbReference type="Proteomes" id="UP000756346"/>
    </source>
</evidence>
<dbReference type="EMBL" id="JAGTJQ010000007">
    <property type="protein sequence ID" value="KAH7027416.1"/>
    <property type="molecule type" value="Genomic_DNA"/>
</dbReference>
<evidence type="ECO:0000256" key="1">
    <source>
        <dbReference type="ARBA" id="ARBA00004127"/>
    </source>
</evidence>
<gene>
    <name evidence="6" type="ORF">B0I36DRAFT_350950</name>
</gene>
<feature type="transmembrane region" description="Helical" evidence="5">
    <location>
        <begin position="218"/>
        <end position="240"/>
    </location>
</feature>
<dbReference type="Proteomes" id="UP000756346">
    <property type="component" value="Unassembled WGS sequence"/>
</dbReference>
<keyword evidence="4 5" id="KW-0472">Membrane</keyword>
<evidence type="ECO:0000313" key="6">
    <source>
        <dbReference type="EMBL" id="KAH7027416.1"/>
    </source>
</evidence>
<dbReference type="AlphaFoldDB" id="A0A9P9BN75"/>
<keyword evidence="3 5" id="KW-1133">Transmembrane helix</keyword>
<dbReference type="PANTHER" id="PTHR12242">
    <property type="entry name" value="OS02G0130600 PROTEIN-RELATED"/>
    <property type="match status" value="1"/>
</dbReference>
<evidence type="ECO:0008006" key="8">
    <source>
        <dbReference type="Google" id="ProtNLM"/>
    </source>
</evidence>
<dbReference type="GeneID" id="70186511"/>
<evidence type="ECO:0000256" key="3">
    <source>
        <dbReference type="ARBA" id="ARBA00022989"/>
    </source>
</evidence>
<sequence>MAHPFALSTGVWDPSHRFETSWILPPYVLGGIRLLIGLYAITVLFFNIGYQCAHPELGGCTESAKSFSFFTVLTYWGLAFYFLFAAAHTLSYARTNSALLDRWPRILKALHSLYYTTVVTYPVLVTVVFWGILYPPLYGQTGFTSTYGLWGNVSQHALNSAFLLFELIFTRTAPPPWIHLLWLILILALYLGLAYLTAATKGFYVYPFLDPTKQHAFVAAYVFGIAVAIIVIFVLVWALIKFRNWVTERKLGMDGKFAGGRSAHTEKTVSPVHSSA</sequence>
<dbReference type="GO" id="GO:0012505">
    <property type="term" value="C:endomembrane system"/>
    <property type="evidence" value="ECO:0007669"/>
    <property type="project" value="UniProtKB-SubCell"/>
</dbReference>
<evidence type="ECO:0000256" key="5">
    <source>
        <dbReference type="SAM" id="Phobius"/>
    </source>
</evidence>
<accession>A0A9P9BN75</accession>
<dbReference type="OrthoDB" id="419711at2759"/>
<dbReference type="PANTHER" id="PTHR12242:SF1">
    <property type="entry name" value="MYND-TYPE DOMAIN-CONTAINING PROTEIN"/>
    <property type="match status" value="1"/>
</dbReference>
<feature type="transmembrane region" description="Helical" evidence="5">
    <location>
        <begin position="177"/>
        <end position="198"/>
    </location>
</feature>
<keyword evidence="2 5" id="KW-0812">Transmembrane</keyword>
<name>A0A9P9BN75_9PEZI</name>